<evidence type="ECO:0000259" key="2">
    <source>
        <dbReference type="PROSITE" id="PS51459"/>
    </source>
</evidence>
<keyword evidence="4" id="KW-1185">Reference proteome</keyword>
<dbReference type="InterPro" id="IPR002110">
    <property type="entry name" value="Ankyrin_rpt"/>
</dbReference>
<dbReference type="PROSITE" id="PS51459">
    <property type="entry name" value="FIDO"/>
    <property type="match status" value="1"/>
</dbReference>
<dbReference type="PATRIC" id="fig|1122169.6.peg.2527"/>
<feature type="repeat" description="ANK" evidence="1">
    <location>
        <begin position="185"/>
        <end position="217"/>
    </location>
</feature>
<dbReference type="InterPro" id="IPR003812">
    <property type="entry name" value="Fido"/>
</dbReference>
<dbReference type="PRINTS" id="PR01415">
    <property type="entry name" value="ANKYRIN"/>
</dbReference>
<dbReference type="PANTHER" id="PTHR24125:SF5">
    <property type="entry name" value="ANKYRIN REPEAT PROTEIN"/>
    <property type="match status" value="1"/>
</dbReference>
<dbReference type="eggNOG" id="COG0666">
    <property type="taxonomic scope" value="Bacteria"/>
</dbReference>
<dbReference type="SMART" id="SM00248">
    <property type="entry name" value="ANK"/>
    <property type="match status" value="2"/>
</dbReference>
<dbReference type="PROSITE" id="PS50297">
    <property type="entry name" value="ANK_REP_REGION"/>
    <property type="match status" value="1"/>
</dbReference>
<evidence type="ECO:0000313" key="3">
    <source>
        <dbReference type="EMBL" id="KTD57923.1"/>
    </source>
</evidence>
<evidence type="ECO:0000313" key="4">
    <source>
        <dbReference type="Proteomes" id="UP000054600"/>
    </source>
</evidence>
<dbReference type="PROSITE" id="PS50088">
    <property type="entry name" value="ANK_REPEAT"/>
    <property type="match status" value="1"/>
</dbReference>
<name>A0A0W0YN06_9GAMM</name>
<dbReference type="SUPFAM" id="SSF140931">
    <property type="entry name" value="Fic-like"/>
    <property type="match status" value="1"/>
</dbReference>
<protein>
    <submittedName>
        <fullName evidence="3">Ankyrin repeat-containing protein</fullName>
    </submittedName>
</protein>
<proteinExistence type="predicted"/>
<dbReference type="InterPro" id="IPR052457">
    <property type="entry name" value="Ankyrin-DD_containing_protein"/>
</dbReference>
<dbReference type="Pfam" id="PF12796">
    <property type="entry name" value="Ank_2"/>
    <property type="match status" value="1"/>
</dbReference>
<evidence type="ECO:0000256" key="1">
    <source>
        <dbReference type="PROSITE-ProRule" id="PRU00023"/>
    </source>
</evidence>
<keyword evidence="1" id="KW-0040">ANK repeat</keyword>
<dbReference type="EMBL" id="LNYW01000059">
    <property type="protein sequence ID" value="KTD57923.1"/>
    <property type="molecule type" value="Genomic_DNA"/>
</dbReference>
<comment type="caution">
    <text evidence="3">The sequence shown here is derived from an EMBL/GenBank/DDBJ whole genome shotgun (WGS) entry which is preliminary data.</text>
</comment>
<dbReference type="eggNOG" id="COG3177">
    <property type="taxonomic scope" value="Bacteria"/>
</dbReference>
<dbReference type="InterPro" id="IPR036770">
    <property type="entry name" value="Ankyrin_rpt-contain_sf"/>
</dbReference>
<dbReference type="PANTHER" id="PTHR24125">
    <property type="entry name" value="ANKYRIN REPEAT AND DEATH DOMAIN-CONTAINING PROTEIN"/>
    <property type="match status" value="1"/>
</dbReference>
<dbReference type="Pfam" id="PF02661">
    <property type="entry name" value="Fic"/>
    <property type="match status" value="1"/>
</dbReference>
<dbReference type="STRING" id="1122169.Lsha_2201"/>
<dbReference type="InterPro" id="IPR036597">
    <property type="entry name" value="Fido-like_dom_sf"/>
</dbReference>
<dbReference type="AlphaFoldDB" id="A0A0W0YN06"/>
<dbReference type="Gene3D" id="1.10.3290.10">
    <property type="entry name" value="Fido-like domain"/>
    <property type="match status" value="1"/>
</dbReference>
<organism evidence="3 4">
    <name type="scientific">Legionella shakespearei DSM 23087</name>
    <dbReference type="NCBI Taxonomy" id="1122169"/>
    <lineage>
        <taxon>Bacteria</taxon>
        <taxon>Pseudomonadati</taxon>
        <taxon>Pseudomonadota</taxon>
        <taxon>Gammaproteobacteria</taxon>
        <taxon>Legionellales</taxon>
        <taxon>Legionellaceae</taxon>
        <taxon>Legionella</taxon>
    </lineage>
</organism>
<feature type="domain" description="Fido" evidence="2">
    <location>
        <begin position="1"/>
        <end position="85"/>
    </location>
</feature>
<reference evidence="3 4" key="1">
    <citation type="submission" date="2015-11" db="EMBL/GenBank/DDBJ databases">
        <title>Genomic analysis of 38 Legionella species identifies large and diverse effector repertoires.</title>
        <authorList>
            <person name="Burstein D."/>
            <person name="Amaro F."/>
            <person name="Zusman T."/>
            <person name="Lifshitz Z."/>
            <person name="Cohen O."/>
            <person name="Gilbert J.A."/>
            <person name="Pupko T."/>
            <person name="Shuman H.A."/>
            <person name="Segal G."/>
        </authorList>
    </citation>
    <scope>NUCLEOTIDE SEQUENCE [LARGE SCALE GENOMIC DNA]</scope>
    <source>
        <strain evidence="3 4">ATCC 49655</strain>
    </source>
</reference>
<dbReference type="SUPFAM" id="SSF48403">
    <property type="entry name" value="Ankyrin repeat"/>
    <property type="match status" value="1"/>
</dbReference>
<gene>
    <name evidence="3" type="ORF">Lsha_2201</name>
</gene>
<dbReference type="Proteomes" id="UP000054600">
    <property type="component" value="Unassembled WGS sequence"/>
</dbReference>
<accession>A0A0W0YN06</accession>
<dbReference type="Gene3D" id="1.25.40.20">
    <property type="entry name" value="Ankyrin repeat-containing domain"/>
    <property type="match status" value="1"/>
</dbReference>
<sequence length="636" mass="73553">MAALEGKEENYLEVIRIIVTCVQKIEQDHPFRDGNGRTAYALLNLMLLQNKLPPVILEDPNYLDGYAPDELVDEVLKGMSNFAHVKKYGTYPSGKSTVEIIRHNVEESRNNPKMLKSIRIDFLRAATVGNTELLRQYLENGIDPSLVTDDYGNTALTLAVFYGHLDCIRELIHLKPEFIDIPGQDNATALYLAAYNGHTEVVDYLLEKGADANIKSIYGLKPAEIAAQRGHSGLVSRLQQQEQHSSEFMDIDEDNTRKHSIFFRGFIPDQQAESSVAAVQKLLDGKTKDINLKKLHNALVTLDLHKNQVLHYTQIAGRLFDLLESATIYYDNYRDKLSLNELKELYHLIKRERGQHNSDLANSGSFPLEEKILMSFIRGTSHSNWDSLMKHIQDTYEAVTLQKLNEEQVFSLLFNENNAFILEHFFGEYNFETRLEEFKKKYPQHCELFFNFLAMNLDTVLLKRVKHVFDLEKLLKIFADENQQERILTRVVANKELFQACLKNAYDFKTLANAAPVFKEQLFTRLIGDDVLLSRVFKSSWDLDNLLKVFSTPEQQEGILSRVFARKELFQVCLKDEHDFSRIEKVVPDVKARLLAYDKLRDKRKRKEYEPEFFKEDVDMAEDLPKKNHEPPQYGN</sequence>